<accession>A0A7I9WRX4</accession>
<evidence type="ECO:0000313" key="2">
    <source>
        <dbReference type="Proteomes" id="UP000465241"/>
    </source>
</evidence>
<evidence type="ECO:0000313" key="1">
    <source>
        <dbReference type="EMBL" id="GFG60036.1"/>
    </source>
</evidence>
<dbReference type="AlphaFoldDB" id="A0A7I9WRX4"/>
<name>A0A7I9WRX4_9MYCO</name>
<protein>
    <submittedName>
        <fullName evidence="1">Uncharacterized protein</fullName>
    </submittedName>
</protein>
<reference evidence="1 2" key="1">
    <citation type="journal article" date="2019" name="Emerg. Microbes Infect.">
        <title>Comprehensive subspecies identification of 175 nontuberculous mycobacteria species based on 7547 genomic profiles.</title>
        <authorList>
            <person name="Matsumoto Y."/>
            <person name="Kinjo T."/>
            <person name="Motooka D."/>
            <person name="Nabeya D."/>
            <person name="Jung N."/>
            <person name="Uechi K."/>
            <person name="Horii T."/>
            <person name="Iida T."/>
            <person name="Fujita J."/>
            <person name="Nakamura S."/>
        </authorList>
    </citation>
    <scope>NUCLEOTIDE SEQUENCE [LARGE SCALE GENOMIC DNA]</scope>
    <source>
        <strain evidence="1 2">JCM 13392</strain>
    </source>
</reference>
<comment type="caution">
    <text evidence="1">The sequence shown here is derived from an EMBL/GenBank/DDBJ whole genome shotgun (WGS) entry which is preliminary data.</text>
</comment>
<organism evidence="1 2">
    <name type="scientific">Mycolicibacterium murale</name>
    <dbReference type="NCBI Taxonomy" id="182220"/>
    <lineage>
        <taxon>Bacteria</taxon>
        <taxon>Bacillati</taxon>
        <taxon>Actinomycetota</taxon>
        <taxon>Actinomycetes</taxon>
        <taxon>Mycobacteriales</taxon>
        <taxon>Mycobacteriaceae</taxon>
        <taxon>Mycolicibacterium</taxon>
    </lineage>
</organism>
<keyword evidence="2" id="KW-1185">Reference proteome</keyword>
<gene>
    <name evidence="1" type="ORF">MMUR_41720</name>
</gene>
<sequence>MRFAPWAMTIDQSLQRIRDVYVDGFDNPDHWFWFCWLDLTEAGAAVAQPIEDRLRRSAADSA</sequence>
<dbReference type="EMBL" id="BLKT01000003">
    <property type="protein sequence ID" value="GFG60036.1"/>
    <property type="molecule type" value="Genomic_DNA"/>
</dbReference>
<dbReference type="Proteomes" id="UP000465241">
    <property type="component" value="Unassembled WGS sequence"/>
</dbReference>
<proteinExistence type="predicted"/>